<evidence type="ECO:0000313" key="1">
    <source>
        <dbReference type="EMBL" id="ABM00447.1"/>
    </source>
</evidence>
<organism evidence="1 2">
    <name type="scientific">Shewanella amazonensis (strain ATCC BAA-1098 / SB2B)</name>
    <dbReference type="NCBI Taxonomy" id="326297"/>
    <lineage>
        <taxon>Bacteria</taxon>
        <taxon>Pseudomonadati</taxon>
        <taxon>Pseudomonadota</taxon>
        <taxon>Gammaproteobacteria</taxon>
        <taxon>Alteromonadales</taxon>
        <taxon>Shewanellaceae</taxon>
        <taxon>Shewanella</taxon>
    </lineage>
</organism>
<evidence type="ECO:0008006" key="3">
    <source>
        <dbReference type="Google" id="ProtNLM"/>
    </source>
</evidence>
<dbReference type="PANTHER" id="PTHR38471">
    <property type="entry name" value="FOUR HELIX BUNDLE PROTEIN"/>
    <property type="match status" value="1"/>
</dbReference>
<dbReference type="SUPFAM" id="SSF158446">
    <property type="entry name" value="IVS-encoded protein-like"/>
    <property type="match status" value="1"/>
</dbReference>
<dbReference type="OrthoDB" id="285993at2"/>
<dbReference type="Pfam" id="PF05635">
    <property type="entry name" value="23S_rRNA_IVP"/>
    <property type="match status" value="1"/>
</dbReference>
<dbReference type="eggNOG" id="ENOG5032RWC">
    <property type="taxonomic scope" value="Bacteria"/>
</dbReference>
<dbReference type="InterPro" id="IPR036583">
    <property type="entry name" value="23S_rRNA_IVS_sf"/>
</dbReference>
<dbReference type="PIRSF" id="PIRSF035652">
    <property type="entry name" value="CHP02436"/>
    <property type="match status" value="1"/>
</dbReference>
<dbReference type="EMBL" id="CP000507">
    <property type="protein sequence ID" value="ABM00447.1"/>
    <property type="molecule type" value="Genomic_DNA"/>
</dbReference>
<reference evidence="1 2" key="1">
    <citation type="submission" date="2006-12" db="EMBL/GenBank/DDBJ databases">
        <title>Complete sequence of Shewanella amazonensis SB2B.</title>
        <authorList>
            <consortium name="US DOE Joint Genome Institute"/>
            <person name="Copeland A."/>
            <person name="Lucas S."/>
            <person name="Lapidus A."/>
            <person name="Barry K."/>
            <person name="Detter J.C."/>
            <person name="Glavina del Rio T."/>
            <person name="Hammon N."/>
            <person name="Israni S."/>
            <person name="Dalin E."/>
            <person name="Tice H."/>
            <person name="Pitluck S."/>
            <person name="Munk A.C."/>
            <person name="Brettin T."/>
            <person name="Bruce D."/>
            <person name="Han C."/>
            <person name="Tapia R."/>
            <person name="Gilna P."/>
            <person name="Schmutz J."/>
            <person name="Larimer F."/>
            <person name="Land M."/>
            <person name="Hauser L."/>
            <person name="Kyrpides N."/>
            <person name="Mikhailova N."/>
            <person name="Fredrickson J."/>
            <person name="Richardson P."/>
        </authorList>
    </citation>
    <scope>NUCLEOTIDE SEQUENCE [LARGE SCALE GENOMIC DNA]</scope>
    <source>
        <strain evidence="2">ATCC BAA-1098 / SB2B</strain>
    </source>
</reference>
<evidence type="ECO:0000313" key="2">
    <source>
        <dbReference type="Proteomes" id="UP000009175"/>
    </source>
</evidence>
<dbReference type="PANTHER" id="PTHR38471:SF2">
    <property type="entry name" value="FOUR HELIX BUNDLE PROTEIN"/>
    <property type="match status" value="1"/>
</dbReference>
<dbReference type="NCBIfam" id="TIGR02436">
    <property type="entry name" value="four helix bundle protein"/>
    <property type="match status" value="1"/>
</dbReference>
<dbReference type="STRING" id="326297.Sama_2241"/>
<keyword evidence="2" id="KW-1185">Reference proteome</keyword>
<dbReference type="RefSeq" id="WP_011760354.1">
    <property type="nucleotide sequence ID" value="NC_008700.1"/>
</dbReference>
<dbReference type="KEGG" id="saz:Sama_2241"/>
<protein>
    <recommendedName>
        <fullName evidence="3">Four helix bundle protein</fullName>
    </recommendedName>
</protein>
<sequence length="121" mass="13558">MPGNAVLYKSFQFAVRIVKLSQHLVKNKKEFVLSKQLLRSGTSIGANVNEAQSAQSHADFIAKMAIASKEARETHYWLLLLCETDYLNSNDSHVLSLLEQSEELIKLIVAIVKSAQQNQTK</sequence>
<dbReference type="Gene3D" id="1.20.1440.60">
    <property type="entry name" value="23S rRNA-intervening sequence"/>
    <property type="match status" value="1"/>
</dbReference>
<gene>
    <name evidence="1" type="ordered locus">Sama_2241</name>
</gene>
<proteinExistence type="predicted"/>
<dbReference type="HOGENOM" id="CLU_129874_2_0_6"/>
<dbReference type="AlphaFoldDB" id="A1S7U0"/>
<name>A1S7U0_SHEAM</name>
<dbReference type="Proteomes" id="UP000009175">
    <property type="component" value="Chromosome"/>
</dbReference>
<accession>A1S7U0</accession>
<dbReference type="InterPro" id="IPR012657">
    <property type="entry name" value="23S_rRNA-intervening_sequence"/>
</dbReference>